<organism evidence="10 11">
    <name type="scientific">Neolewinella litorea</name>
    <dbReference type="NCBI Taxonomy" id="2562452"/>
    <lineage>
        <taxon>Bacteria</taxon>
        <taxon>Pseudomonadati</taxon>
        <taxon>Bacteroidota</taxon>
        <taxon>Saprospiria</taxon>
        <taxon>Saprospirales</taxon>
        <taxon>Lewinellaceae</taxon>
        <taxon>Neolewinella</taxon>
    </lineage>
</organism>
<keyword evidence="11" id="KW-1185">Reference proteome</keyword>
<dbReference type="AlphaFoldDB" id="A0A4S4N8X7"/>
<dbReference type="GO" id="GO:0046677">
    <property type="term" value="P:response to antibiotic"/>
    <property type="evidence" value="ECO:0007669"/>
    <property type="project" value="UniProtKB-KW"/>
</dbReference>
<dbReference type="Pfam" id="PF00583">
    <property type="entry name" value="Acetyltransf_1"/>
    <property type="match status" value="1"/>
</dbReference>
<dbReference type="InterPro" id="IPR016181">
    <property type="entry name" value="Acyl_CoA_acyltransferase"/>
</dbReference>
<evidence type="ECO:0000256" key="7">
    <source>
        <dbReference type="ARBA" id="ARBA00029660"/>
    </source>
</evidence>
<evidence type="ECO:0000313" key="11">
    <source>
        <dbReference type="Proteomes" id="UP000308528"/>
    </source>
</evidence>
<dbReference type="CDD" id="cd04301">
    <property type="entry name" value="NAT_SF"/>
    <property type="match status" value="1"/>
</dbReference>
<evidence type="ECO:0000313" key="10">
    <source>
        <dbReference type="EMBL" id="THH35599.1"/>
    </source>
</evidence>
<comment type="caution">
    <text evidence="10">The sequence shown here is derived from an EMBL/GenBank/DDBJ whole genome shotgun (WGS) entry which is preliminary data.</text>
</comment>
<evidence type="ECO:0000256" key="6">
    <source>
        <dbReference type="ARBA" id="ARBA00023315"/>
    </source>
</evidence>
<keyword evidence="5" id="KW-0046">Antibiotic resistance</keyword>
<dbReference type="OrthoDB" id="3216107at2"/>
<dbReference type="Proteomes" id="UP000308528">
    <property type="component" value="Unassembled WGS sequence"/>
</dbReference>
<dbReference type="PANTHER" id="PTHR43877">
    <property type="entry name" value="AMINOALKYLPHOSPHONATE N-ACETYLTRANSFERASE-RELATED-RELATED"/>
    <property type="match status" value="1"/>
</dbReference>
<feature type="domain" description="N-acetyltransferase" evidence="9">
    <location>
        <begin position="1"/>
        <end position="148"/>
    </location>
</feature>
<name>A0A4S4N8X7_9BACT</name>
<evidence type="ECO:0000256" key="4">
    <source>
        <dbReference type="ARBA" id="ARBA00022679"/>
    </source>
</evidence>
<evidence type="ECO:0000256" key="2">
    <source>
        <dbReference type="ARBA" id="ARBA00012888"/>
    </source>
</evidence>
<protein>
    <recommendedName>
        <fullName evidence="3">Aminoglycoside N(6')-acetyltransferase type 1</fullName>
        <ecNumber evidence="2">2.3.1.82</ecNumber>
    </recommendedName>
    <alternativeName>
        <fullName evidence="7">Aminoglycoside resistance protein</fullName>
    </alternativeName>
</protein>
<dbReference type="EMBL" id="SRSF01000011">
    <property type="protein sequence ID" value="THH35599.1"/>
    <property type="molecule type" value="Genomic_DNA"/>
</dbReference>
<dbReference type="InterPro" id="IPR050832">
    <property type="entry name" value="Bact_Acetyltransf"/>
</dbReference>
<proteinExistence type="predicted"/>
<dbReference type="InterPro" id="IPR000182">
    <property type="entry name" value="GNAT_dom"/>
</dbReference>
<dbReference type="EC" id="2.3.1.82" evidence="2"/>
<evidence type="ECO:0000256" key="8">
    <source>
        <dbReference type="ARBA" id="ARBA00048923"/>
    </source>
</evidence>
<dbReference type="Gene3D" id="3.40.630.30">
    <property type="match status" value="1"/>
</dbReference>
<dbReference type="RefSeq" id="WP_136460397.1">
    <property type="nucleotide sequence ID" value="NZ_SRSF01000011.1"/>
</dbReference>
<sequence length="162" mass="17509">MEIITATEAHLPALAEMAVALWPETSYAGELAAARDILADPYQDQLIALAGEAAIGFVQLSLRTDYVEGATSLPVAYIEGVYVSPAWRGRGVGRALVQHAEIWGREKGCTEIASDTEWTNRDSIAFHGAAGFREVKRVVCFVKSIDRPTGGHSRPEEDAPPD</sequence>
<keyword evidence="4 10" id="KW-0808">Transferase</keyword>
<keyword evidence="6" id="KW-0012">Acyltransferase</keyword>
<dbReference type="PIRSF" id="PIRSF000452">
    <property type="entry name" value="6-N-acetyltransf"/>
    <property type="match status" value="1"/>
</dbReference>
<evidence type="ECO:0000256" key="3">
    <source>
        <dbReference type="ARBA" id="ARBA00017677"/>
    </source>
</evidence>
<dbReference type="PROSITE" id="PS51186">
    <property type="entry name" value="GNAT"/>
    <property type="match status" value="1"/>
</dbReference>
<accession>A0A4S4N8X7</accession>
<reference evidence="10 11" key="1">
    <citation type="submission" date="2019-04" db="EMBL/GenBank/DDBJ databases">
        <title>Lewinella litorea sp. nov., isolated from a marine sand.</title>
        <authorList>
            <person name="Yoon J.-H."/>
        </authorList>
    </citation>
    <scope>NUCLEOTIDE SEQUENCE [LARGE SCALE GENOMIC DNA]</scope>
    <source>
        <strain evidence="10 11">HSMS-39</strain>
    </source>
</reference>
<dbReference type="NCBIfam" id="NF043067">
    <property type="entry name" value="AAC_6p_group_E"/>
    <property type="match status" value="1"/>
</dbReference>
<evidence type="ECO:0000259" key="9">
    <source>
        <dbReference type="PROSITE" id="PS51186"/>
    </source>
</evidence>
<dbReference type="SUPFAM" id="SSF55729">
    <property type="entry name" value="Acyl-CoA N-acyltransferases (Nat)"/>
    <property type="match status" value="1"/>
</dbReference>
<dbReference type="InterPro" id="IPR024170">
    <property type="entry name" value="Aminoglycoside_N6-AcTrfrase"/>
</dbReference>
<dbReference type="GO" id="GO:0047663">
    <property type="term" value="F:aminoglycoside 6'-N-acetyltransferase activity"/>
    <property type="evidence" value="ECO:0007669"/>
    <property type="project" value="UniProtKB-EC"/>
</dbReference>
<gene>
    <name evidence="10" type="ORF">E4021_16045</name>
</gene>
<evidence type="ECO:0000256" key="1">
    <source>
        <dbReference type="ARBA" id="ARBA00011738"/>
    </source>
</evidence>
<comment type="catalytic activity">
    <reaction evidence="8">
        <text>kanamycin B + acetyl-CoA = N(6')-acetylkanamycin B + CoA + H(+)</text>
        <dbReference type="Rhea" id="RHEA:16449"/>
        <dbReference type="ChEBI" id="CHEBI:15378"/>
        <dbReference type="ChEBI" id="CHEBI:57287"/>
        <dbReference type="ChEBI" id="CHEBI:57288"/>
        <dbReference type="ChEBI" id="CHEBI:58390"/>
        <dbReference type="ChEBI" id="CHEBI:58549"/>
        <dbReference type="EC" id="2.3.1.82"/>
    </reaction>
</comment>
<comment type="subunit">
    <text evidence="1">Homodimer.</text>
</comment>
<evidence type="ECO:0000256" key="5">
    <source>
        <dbReference type="ARBA" id="ARBA00023251"/>
    </source>
</evidence>